<dbReference type="PANTHER" id="PTHR43124">
    <property type="entry name" value="PURINE EFFLUX PUMP PBUE"/>
    <property type="match status" value="1"/>
</dbReference>
<evidence type="ECO:0000256" key="3">
    <source>
        <dbReference type="ARBA" id="ARBA00022692"/>
    </source>
</evidence>
<evidence type="ECO:0000313" key="8">
    <source>
        <dbReference type="EMBL" id="SBS26142.1"/>
    </source>
</evidence>
<evidence type="ECO:0000256" key="1">
    <source>
        <dbReference type="ARBA" id="ARBA00004651"/>
    </source>
</evidence>
<evidence type="ECO:0000313" key="9">
    <source>
        <dbReference type="Proteomes" id="UP000092544"/>
    </source>
</evidence>
<evidence type="ECO:0000256" key="4">
    <source>
        <dbReference type="ARBA" id="ARBA00022989"/>
    </source>
</evidence>
<feature type="transmembrane region" description="Helical" evidence="6">
    <location>
        <begin position="105"/>
        <end position="127"/>
    </location>
</feature>
<keyword evidence="3 6" id="KW-0812">Transmembrane</keyword>
<feature type="transmembrane region" description="Helical" evidence="6">
    <location>
        <begin position="372"/>
        <end position="391"/>
    </location>
</feature>
<comment type="subcellular location">
    <subcellularLocation>
        <location evidence="1">Cell membrane</location>
        <topology evidence="1">Multi-pass membrane protein</topology>
    </subcellularLocation>
</comment>
<dbReference type="Proteomes" id="UP000092544">
    <property type="component" value="Unassembled WGS sequence"/>
</dbReference>
<dbReference type="EMBL" id="FLOB01000001">
    <property type="protein sequence ID" value="SBS26142.1"/>
    <property type="molecule type" value="Genomic_DNA"/>
</dbReference>
<feature type="transmembrane region" description="Helical" evidence="6">
    <location>
        <begin position="50"/>
        <end position="71"/>
    </location>
</feature>
<dbReference type="OrthoDB" id="6095882at2"/>
<keyword evidence="2" id="KW-1003">Cell membrane</keyword>
<evidence type="ECO:0000259" key="7">
    <source>
        <dbReference type="PROSITE" id="PS50850"/>
    </source>
</evidence>
<name>A0A1A8T283_9GAMM</name>
<proteinExistence type="predicted"/>
<evidence type="ECO:0000256" key="2">
    <source>
        <dbReference type="ARBA" id="ARBA00022475"/>
    </source>
</evidence>
<dbReference type="SUPFAM" id="SSF103473">
    <property type="entry name" value="MFS general substrate transporter"/>
    <property type="match status" value="1"/>
</dbReference>
<dbReference type="AlphaFoldDB" id="A0A1A8T283"/>
<dbReference type="PROSITE" id="PS50850">
    <property type="entry name" value="MFS"/>
    <property type="match status" value="1"/>
</dbReference>
<sequence length="398" mass="42427">MSDTAQPQKTHWFEVVLLWVSGIAAAMQFAKFSISYDELLTHYQAGPAWTGALISVVGIVGLIFGASAGVVAGRMGYLNVLVGALAIGSLLSVLESFLPSFMTMLVLRVLEGMSQLGVVVAAPTMIARLSAPQHRSITMGLWGTFFGVAFAITGWLGNKLLSAYGLQGLLLVHGVLIGSMALVLWWLLSQYKSVYENQSAPSSLGFWTQLRNMYKTPRTLLPALVFLFYTCMLVSLLTYIPTLISDEKLRNLLRITLPLTSTAGTFLAGALSQYVMRPQRVALLAFSSVAVGAVFAHFSQSYPIVFALSVSLMVLSAGMVPGSALSMIPLVTRSAGEQAQGYGLIAQLGNLGASIGPPSFAAMIALMNTEGLVSLVLFLCVLGGLFSFLAGRLPSNPR</sequence>
<gene>
    <name evidence="8" type="primary">yajR_1</name>
    <name evidence="8" type="ORF">MSP8886_00511</name>
</gene>
<dbReference type="STRING" id="1792290.MSP8886_00511"/>
<dbReference type="PANTHER" id="PTHR43124:SF3">
    <property type="entry name" value="CHLORAMPHENICOL EFFLUX PUMP RV0191"/>
    <property type="match status" value="1"/>
</dbReference>
<feature type="transmembrane region" description="Helical" evidence="6">
    <location>
        <begin position="304"/>
        <end position="330"/>
    </location>
</feature>
<dbReference type="GO" id="GO:0022857">
    <property type="term" value="F:transmembrane transporter activity"/>
    <property type="evidence" value="ECO:0007669"/>
    <property type="project" value="InterPro"/>
</dbReference>
<dbReference type="Pfam" id="PF07690">
    <property type="entry name" value="MFS_1"/>
    <property type="match status" value="1"/>
</dbReference>
<dbReference type="InterPro" id="IPR036259">
    <property type="entry name" value="MFS_trans_sf"/>
</dbReference>
<dbReference type="InterPro" id="IPR020846">
    <property type="entry name" value="MFS_dom"/>
</dbReference>
<feature type="transmembrane region" description="Helical" evidence="6">
    <location>
        <begin position="169"/>
        <end position="188"/>
    </location>
</feature>
<dbReference type="RefSeq" id="WP_067012347.1">
    <property type="nucleotide sequence ID" value="NZ_FLOB01000001.1"/>
</dbReference>
<feature type="transmembrane region" description="Helical" evidence="6">
    <location>
        <begin position="139"/>
        <end position="157"/>
    </location>
</feature>
<dbReference type="GO" id="GO:0005886">
    <property type="term" value="C:plasma membrane"/>
    <property type="evidence" value="ECO:0007669"/>
    <property type="project" value="UniProtKB-SubCell"/>
</dbReference>
<keyword evidence="4 6" id="KW-1133">Transmembrane helix</keyword>
<dbReference type="CDD" id="cd06174">
    <property type="entry name" value="MFS"/>
    <property type="match status" value="1"/>
</dbReference>
<feature type="transmembrane region" description="Helical" evidence="6">
    <location>
        <begin position="252"/>
        <end position="274"/>
    </location>
</feature>
<accession>A0A1A8T283</accession>
<organism evidence="8 9">
    <name type="scientific">Marinomonas spartinae</name>
    <dbReference type="NCBI Taxonomy" id="1792290"/>
    <lineage>
        <taxon>Bacteria</taxon>
        <taxon>Pseudomonadati</taxon>
        <taxon>Pseudomonadota</taxon>
        <taxon>Gammaproteobacteria</taxon>
        <taxon>Oceanospirillales</taxon>
        <taxon>Oceanospirillaceae</taxon>
        <taxon>Marinomonas</taxon>
    </lineage>
</organism>
<feature type="transmembrane region" description="Helical" evidence="6">
    <location>
        <begin position="12"/>
        <end position="30"/>
    </location>
</feature>
<evidence type="ECO:0000256" key="5">
    <source>
        <dbReference type="ARBA" id="ARBA00023136"/>
    </source>
</evidence>
<reference evidence="8 9" key="1">
    <citation type="submission" date="2016-06" db="EMBL/GenBank/DDBJ databases">
        <authorList>
            <person name="Kjaerup R.B."/>
            <person name="Dalgaard T.S."/>
            <person name="Juul-Madsen H.R."/>
        </authorList>
    </citation>
    <scope>NUCLEOTIDE SEQUENCE [LARGE SCALE GENOMIC DNA]</scope>
    <source>
        <strain evidence="8 9">CECT 8886</strain>
    </source>
</reference>
<evidence type="ECO:0000256" key="6">
    <source>
        <dbReference type="SAM" id="Phobius"/>
    </source>
</evidence>
<dbReference type="InterPro" id="IPR011701">
    <property type="entry name" value="MFS"/>
</dbReference>
<dbReference type="InterPro" id="IPR050189">
    <property type="entry name" value="MFS_Efflux_Transporters"/>
</dbReference>
<keyword evidence="5 6" id="KW-0472">Membrane</keyword>
<dbReference type="Gene3D" id="1.20.1250.20">
    <property type="entry name" value="MFS general substrate transporter like domains"/>
    <property type="match status" value="1"/>
</dbReference>
<feature type="transmembrane region" description="Helical" evidence="6">
    <location>
        <begin position="281"/>
        <end position="298"/>
    </location>
</feature>
<feature type="domain" description="Major facilitator superfamily (MFS) profile" evidence="7">
    <location>
        <begin position="14"/>
        <end position="395"/>
    </location>
</feature>
<keyword evidence="9" id="KW-1185">Reference proteome</keyword>
<protein>
    <submittedName>
        <fullName evidence="8">Inner membrane transport protein YajR</fullName>
    </submittedName>
</protein>
<feature type="transmembrane region" description="Helical" evidence="6">
    <location>
        <begin position="78"/>
        <end position="99"/>
    </location>
</feature>
<feature type="transmembrane region" description="Helical" evidence="6">
    <location>
        <begin position="220"/>
        <end position="240"/>
    </location>
</feature>